<feature type="region of interest" description="Disordered" evidence="5">
    <location>
        <begin position="270"/>
        <end position="291"/>
    </location>
</feature>
<dbReference type="InterPro" id="IPR001965">
    <property type="entry name" value="Znf_PHD"/>
</dbReference>
<feature type="compositionally biased region" description="Basic and acidic residues" evidence="5">
    <location>
        <begin position="270"/>
        <end position="288"/>
    </location>
</feature>
<evidence type="ECO:0000259" key="6">
    <source>
        <dbReference type="PROSITE" id="PS50016"/>
    </source>
</evidence>
<dbReference type="GO" id="GO:0008270">
    <property type="term" value="F:zinc ion binding"/>
    <property type="evidence" value="ECO:0007669"/>
    <property type="project" value="UniProtKB-KW"/>
</dbReference>
<dbReference type="SMART" id="SM00249">
    <property type="entry name" value="PHD"/>
    <property type="match status" value="2"/>
</dbReference>
<feature type="region of interest" description="Disordered" evidence="5">
    <location>
        <begin position="57"/>
        <end position="76"/>
    </location>
</feature>
<proteinExistence type="predicted"/>
<evidence type="ECO:0000256" key="3">
    <source>
        <dbReference type="ARBA" id="ARBA00022833"/>
    </source>
</evidence>
<protein>
    <submittedName>
        <fullName evidence="8">PHD finger protein 14-like</fullName>
    </submittedName>
</protein>
<dbReference type="AlphaFoldDB" id="A0A2P2MIM3"/>
<dbReference type="EMBL" id="GGEC01049587">
    <property type="protein sequence ID" value="MBX30071.1"/>
    <property type="molecule type" value="Transcribed_RNA"/>
</dbReference>
<keyword evidence="2 4" id="KW-0863">Zinc-finger</keyword>
<evidence type="ECO:0000256" key="4">
    <source>
        <dbReference type="PROSITE-ProRule" id="PRU00146"/>
    </source>
</evidence>
<feature type="compositionally biased region" description="Gly residues" evidence="5">
    <location>
        <begin position="1"/>
        <end position="11"/>
    </location>
</feature>
<feature type="compositionally biased region" description="Basic and acidic residues" evidence="5">
    <location>
        <begin position="101"/>
        <end position="114"/>
    </location>
</feature>
<accession>A0A2P2MIM3</accession>
<evidence type="ECO:0000259" key="7">
    <source>
        <dbReference type="PROSITE" id="PS51805"/>
    </source>
</evidence>
<dbReference type="PANTHER" id="PTHR13793:SF107">
    <property type="entry name" value="BROMODOMAIN-CONTAINING PROTEIN HOMOLOG"/>
    <property type="match status" value="1"/>
</dbReference>
<name>A0A2P2MIM3_RHIMU</name>
<dbReference type="Gene3D" id="3.30.40.10">
    <property type="entry name" value="Zinc/RING finger domain, C3HC4 (zinc finger)"/>
    <property type="match status" value="1"/>
</dbReference>
<dbReference type="InterPro" id="IPR013083">
    <property type="entry name" value="Znf_RING/FYVE/PHD"/>
</dbReference>
<keyword evidence="1" id="KW-0479">Metal-binding</keyword>
<dbReference type="Pfam" id="PF13832">
    <property type="entry name" value="zf-HC5HC2H_2"/>
    <property type="match status" value="1"/>
</dbReference>
<feature type="region of interest" description="Disordered" evidence="5">
    <location>
        <begin position="90"/>
        <end position="114"/>
    </location>
</feature>
<organism evidence="8">
    <name type="scientific">Rhizophora mucronata</name>
    <name type="common">Asiatic mangrove</name>
    <dbReference type="NCBI Taxonomy" id="61149"/>
    <lineage>
        <taxon>Eukaryota</taxon>
        <taxon>Viridiplantae</taxon>
        <taxon>Streptophyta</taxon>
        <taxon>Embryophyta</taxon>
        <taxon>Tracheophyta</taxon>
        <taxon>Spermatophyta</taxon>
        <taxon>Magnoliopsida</taxon>
        <taxon>eudicotyledons</taxon>
        <taxon>Gunneridae</taxon>
        <taxon>Pentapetalae</taxon>
        <taxon>rosids</taxon>
        <taxon>fabids</taxon>
        <taxon>Malpighiales</taxon>
        <taxon>Rhizophoraceae</taxon>
        <taxon>Rhizophora</taxon>
    </lineage>
</organism>
<dbReference type="InterPro" id="IPR011011">
    <property type="entry name" value="Znf_FYVE_PHD"/>
</dbReference>
<feature type="domain" description="PHD-type" evidence="7">
    <location>
        <begin position="450"/>
        <end position="570"/>
    </location>
</feature>
<dbReference type="GO" id="GO:0006357">
    <property type="term" value="P:regulation of transcription by RNA polymerase II"/>
    <property type="evidence" value="ECO:0007669"/>
    <property type="project" value="TreeGrafter"/>
</dbReference>
<feature type="region of interest" description="Disordered" evidence="5">
    <location>
        <begin position="1"/>
        <end position="34"/>
    </location>
</feature>
<sequence>MMGRAPEGGCGTDERPCRPKAKFPEAQLEKTPTADKKPVVLDVDFFSQARKALCERSPFDVTEDGPGSSNSGGLNISTLPSGLASLLRPSDARKKHKKSHPCAEKKSSRASERSKGGNIWVKAEEYFRDLALLDIDALFEISFPLGGLAAAKCFLIPFIEKENCEKIASAEKMENADNGDCFGSDNNRISDLAVNVENVDGGECVENSNHVRTESAVNMEENVDEDVNVNCGTFGLNGNGVKTKLEVEHLIEIDSIGAQSVGGKHVDDGEYVGNDKNEKTDSAVKLDNGDNDMANYENVRVNKNGIEANIEDEHLIETDSVGAQGGGSNPLPMVERRGFSGLDLSSGLGWLLGCRDRILLTSERPSKKRKLLGTDAGLDKLLIGYPCDGNSSLCDFCCKGETDNDANPLNVCHSCKVAVHHMCYGVQGETDKSWLCSWCKQRTEGSVLVDQLCVICAKQGGALKPIGRENDRSFNKFAHLFCSEWMPEVYVEDLRSMEPIVNVEGILETRKKLVCNICKAKCGACVQCSHGTCRTAFHPICAREARHRMEVWGKYGSDNVELQAFCARHSEIPDGRSACHLGDHFTNLNCNFPVSNNIPVALSTGKEQKLEIGQDVDKVVDHVEPPQANSSDNLEDCELQDTGLSDSRSNAMLIPECGNVDQLIGRGVLERSESEDANPSSSVNPAIILKKVLKTCVQTCGLVFICLS</sequence>
<dbReference type="SUPFAM" id="SSF57903">
    <property type="entry name" value="FYVE/PHD zinc finger"/>
    <property type="match status" value="1"/>
</dbReference>
<keyword evidence="3" id="KW-0862">Zinc</keyword>
<evidence type="ECO:0000256" key="2">
    <source>
        <dbReference type="ARBA" id="ARBA00022771"/>
    </source>
</evidence>
<dbReference type="Pfam" id="PF13831">
    <property type="entry name" value="PHD_2"/>
    <property type="match status" value="1"/>
</dbReference>
<dbReference type="InterPro" id="IPR034732">
    <property type="entry name" value="EPHD"/>
</dbReference>
<dbReference type="PANTHER" id="PTHR13793">
    <property type="entry name" value="PHD FINGER PROTEINS"/>
    <property type="match status" value="1"/>
</dbReference>
<dbReference type="InterPro" id="IPR019787">
    <property type="entry name" value="Znf_PHD-finger"/>
</dbReference>
<dbReference type="PROSITE" id="PS50016">
    <property type="entry name" value="ZF_PHD_2"/>
    <property type="match status" value="1"/>
</dbReference>
<dbReference type="InterPro" id="IPR050701">
    <property type="entry name" value="Histone_Mod_Regulator"/>
</dbReference>
<reference evidence="8" key="1">
    <citation type="submission" date="2018-02" db="EMBL/GenBank/DDBJ databases">
        <title>Rhizophora mucronata_Transcriptome.</title>
        <authorList>
            <person name="Meera S.P."/>
            <person name="Sreeshan A."/>
            <person name="Augustine A."/>
        </authorList>
    </citation>
    <scope>NUCLEOTIDE SEQUENCE</scope>
    <source>
        <tissue evidence="8">Leaf</tissue>
    </source>
</reference>
<evidence type="ECO:0000256" key="1">
    <source>
        <dbReference type="ARBA" id="ARBA00022723"/>
    </source>
</evidence>
<feature type="domain" description="PHD-type" evidence="6">
    <location>
        <begin position="391"/>
        <end position="442"/>
    </location>
</feature>
<dbReference type="PROSITE" id="PS51805">
    <property type="entry name" value="EPHD"/>
    <property type="match status" value="1"/>
</dbReference>
<feature type="compositionally biased region" description="Polar residues" evidence="5">
    <location>
        <begin position="67"/>
        <end position="76"/>
    </location>
</feature>
<evidence type="ECO:0000313" key="8">
    <source>
        <dbReference type="EMBL" id="MBX30071.1"/>
    </source>
</evidence>
<evidence type="ECO:0000256" key="5">
    <source>
        <dbReference type="SAM" id="MobiDB-lite"/>
    </source>
</evidence>
<dbReference type="GO" id="GO:0005634">
    <property type="term" value="C:nucleus"/>
    <property type="evidence" value="ECO:0007669"/>
    <property type="project" value="UniProtKB-ARBA"/>
</dbReference>